<sequence length="413" mass="45321">MVSLAASRPASLLRAGYRRWLTLWRTDRRTLLHEQILAVIGAGFLLSPEPVWSDFFYVLVLPLALSLAWRARAGLDLRRMSPVLLAGSVLILWLATTLLWDPPTLAQPGKLALWLWNVFCTLIYIHALADALETDATFRPRITRVMALAGLANMAISFARLGLHPAMAWAGDVLRMNGWAETRHPIMGAIVIGIVVLMALDRALRVGGWYYWLAALAGLVFIVLTGSRGPEGAICVSASVLLGLTRPRLILVIGLATLLALGLFACLDWPLLHHLVAGHVARGDSHRLAIWARSWHDICQKPWFGHGPGYLLAGPHSESFPHNLLLSTWLYGGIIGVGLLGLYAVLVTRRALGTANRADRALNVALLVQVGLSAMTDFSQVIKGPSLMWYIFWLPTLFAASAAQTREHTRDQA</sequence>
<feature type="transmembrane region" description="Helical" evidence="5">
    <location>
        <begin position="183"/>
        <end position="200"/>
    </location>
</feature>
<accession>A0A939KMD0</accession>
<dbReference type="PANTHER" id="PTHR37422:SF13">
    <property type="entry name" value="LIPOPOLYSACCHARIDE BIOSYNTHESIS PROTEIN PA4999-RELATED"/>
    <property type="match status" value="1"/>
</dbReference>
<keyword evidence="4 5" id="KW-0472">Membrane</keyword>
<comment type="subcellular location">
    <subcellularLocation>
        <location evidence="1">Membrane</location>
        <topology evidence="1">Multi-pass membrane protein</topology>
    </subcellularLocation>
</comment>
<feature type="transmembrane region" description="Helical" evidence="5">
    <location>
        <begin position="144"/>
        <end position="163"/>
    </location>
</feature>
<dbReference type="InterPro" id="IPR007016">
    <property type="entry name" value="O-antigen_ligase-rel_domated"/>
</dbReference>
<dbReference type="RefSeq" id="WP_207845849.1">
    <property type="nucleotide sequence ID" value="NZ_JAFVMH010000003.1"/>
</dbReference>
<dbReference type="Proteomes" id="UP000664073">
    <property type="component" value="Unassembled WGS sequence"/>
</dbReference>
<evidence type="ECO:0000256" key="3">
    <source>
        <dbReference type="ARBA" id="ARBA00022989"/>
    </source>
</evidence>
<dbReference type="AlphaFoldDB" id="A0A939KMD0"/>
<gene>
    <name evidence="7" type="ORF">J2D77_08535</name>
</gene>
<reference evidence="7" key="1">
    <citation type="submission" date="2021-03" db="EMBL/GenBank/DDBJ databases">
        <title>The complete genome sequence of Acetobacter sp. TBRC 12339.</title>
        <authorList>
            <person name="Charoenyingcharoen P."/>
            <person name="Yukphan P."/>
        </authorList>
    </citation>
    <scope>NUCLEOTIDE SEQUENCE</scope>
    <source>
        <strain evidence="7">TBRC 12339</strain>
    </source>
</reference>
<evidence type="ECO:0000256" key="2">
    <source>
        <dbReference type="ARBA" id="ARBA00022692"/>
    </source>
</evidence>
<feature type="transmembrane region" description="Helical" evidence="5">
    <location>
        <begin position="112"/>
        <end position="132"/>
    </location>
</feature>
<evidence type="ECO:0000256" key="5">
    <source>
        <dbReference type="SAM" id="Phobius"/>
    </source>
</evidence>
<keyword evidence="7" id="KW-0436">Ligase</keyword>
<dbReference type="GO" id="GO:0016874">
    <property type="term" value="F:ligase activity"/>
    <property type="evidence" value="ECO:0007669"/>
    <property type="project" value="UniProtKB-KW"/>
</dbReference>
<feature type="domain" description="O-antigen ligase-related" evidence="6">
    <location>
        <begin position="213"/>
        <end position="339"/>
    </location>
</feature>
<dbReference type="InterPro" id="IPR051533">
    <property type="entry name" value="WaaL-like"/>
</dbReference>
<keyword evidence="8" id="KW-1185">Reference proteome</keyword>
<feature type="transmembrane region" description="Helical" evidence="5">
    <location>
        <begin position="83"/>
        <end position="100"/>
    </location>
</feature>
<feature type="transmembrane region" description="Helical" evidence="5">
    <location>
        <begin position="249"/>
        <end position="272"/>
    </location>
</feature>
<dbReference type="PANTHER" id="PTHR37422">
    <property type="entry name" value="TEICHURONIC ACID BIOSYNTHESIS PROTEIN TUAE"/>
    <property type="match status" value="1"/>
</dbReference>
<dbReference type="EMBL" id="JAFVMH010000003">
    <property type="protein sequence ID" value="MBO1325193.1"/>
    <property type="molecule type" value="Genomic_DNA"/>
</dbReference>
<feature type="transmembrane region" description="Helical" evidence="5">
    <location>
        <begin position="209"/>
        <end position="229"/>
    </location>
</feature>
<name>A0A939KMD0_9PROT</name>
<feature type="transmembrane region" description="Helical" evidence="5">
    <location>
        <begin position="387"/>
        <end position="403"/>
    </location>
</feature>
<protein>
    <submittedName>
        <fullName evidence="7">O-antigen ligase family protein</fullName>
    </submittedName>
</protein>
<proteinExistence type="predicted"/>
<keyword evidence="3 5" id="KW-1133">Transmembrane helix</keyword>
<dbReference type="GO" id="GO:0016020">
    <property type="term" value="C:membrane"/>
    <property type="evidence" value="ECO:0007669"/>
    <property type="project" value="UniProtKB-SubCell"/>
</dbReference>
<evidence type="ECO:0000313" key="8">
    <source>
        <dbReference type="Proteomes" id="UP000664073"/>
    </source>
</evidence>
<comment type="caution">
    <text evidence="7">The sequence shown here is derived from an EMBL/GenBank/DDBJ whole genome shotgun (WGS) entry which is preliminary data.</text>
</comment>
<evidence type="ECO:0000256" key="4">
    <source>
        <dbReference type="ARBA" id="ARBA00023136"/>
    </source>
</evidence>
<feature type="transmembrane region" description="Helical" evidence="5">
    <location>
        <begin position="324"/>
        <end position="346"/>
    </location>
</feature>
<dbReference type="Pfam" id="PF04932">
    <property type="entry name" value="Wzy_C"/>
    <property type="match status" value="1"/>
</dbReference>
<feature type="transmembrane region" description="Helical" evidence="5">
    <location>
        <begin position="55"/>
        <end position="71"/>
    </location>
</feature>
<evidence type="ECO:0000256" key="1">
    <source>
        <dbReference type="ARBA" id="ARBA00004141"/>
    </source>
</evidence>
<organism evidence="7 8">
    <name type="scientific">Acetobacter garciniae</name>
    <dbReference type="NCBI Taxonomy" id="2817435"/>
    <lineage>
        <taxon>Bacteria</taxon>
        <taxon>Pseudomonadati</taxon>
        <taxon>Pseudomonadota</taxon>
        <taxon>Alphaproteobacteria</taxon>
        <taxon>Acetobacterales</taxon>
        <taxon>Acetobacteraceae</taxon>
        <taxon>Acetobacter</taxon>
    </lineage>
</organism>
<keyword evidence="2 5" id="KW-0812">Transmembrane</keyword>
<evidence type="ECO:0000259" key="6">
    <source>
        <dbReference type="Pfam" id="PF04932"/>
    </source>
</evidence>
<evidence type="ECO:0000313" key="7">
    <source>
        <dbReference type="EMBL" id="MBO1325193.1"/>
    </source>
</evidence>